<reference evidence="10 11" key="1">
    <citation type="submission" date="2021-04" db="EMBL/GenBank/DDBJ databases">
        <authorList>
            <person name="Bliznina A."/>
        </authorList>
    </citation>
    <scope>NUCLEOTIDE SEQUENCE [LARGE SCALE GENOMIC DNA]</scope>
</reference>
<keyword evidence="8 9" id="KW-0325">Glycoprotein</keyword>
<keyword evidence="11" id="KW-1185">Reference proteome</keyword>
<keyword evidence="6 9" id="KW-0333">Golgi apparatus</keyword>
<dbReference type="PANTHER" id="PTHR12137">
    <property type="entry name" value="CARBOHYDRATE SULFOTRANSFERASE"/>
    <property type="match status" value="1"/>
</dbReference>
<evidence type="ECO:0000256" key="5">
    <source>
        <dbReference type="ARBA" id="ARBA00022989"/>
    </source>
</evidence>
<keyword evidence="3 9" id="KW-0808">Transferase</keyword>
<accession>A0ABN7RQS8</accession>
<evidence type="ECO:0000313" key="10">
    <source>
        <dbReference type="EMBL" id="CAG5080441.1"/>
    </source>
</evidence>
<evidence type="ECO:0000313" key="11">
    <source>
        <dbReference type="Proteomes" id="UP001158576"/>
    </source>
</evidence>
<dbReference type="Pfam" id="PF03567">
    <property type="entry name" value="Sulfotransfer_2"/>
    <property type="match status" value="1"/>
</dbReference>
<dbReference type="InterPro" id="IPR005331">
    <property type="entry name" value="Sulfotransferase"/>
</dbReference>
<keyword evidence="4" id="KW-0812">Transmembrane</keyword>
<keyword evidence="9" id="KW-0119">Carbohydrate metabolism</keyword>
<dbReference type="InterPro" id="IPR018011">
    <property type="entry name" value="Carb_sulfotrans_8-10"/>
</dbReference>
<evidence type="ECO:0000256" key="8">
    <source>
        <dbReference type="ARBA" id="ARBA00023180"/>
    </source>
</evidence>
<evidence type="ECO:0000256" key="3">
    <source>
        <dbReference type="ARBA" id="ARBA00022679"/>
    </source>
</evidence>
<dbReference type="PANTHER" id="PTHR12137:SF54">
    <property type="entry name" value="CARBOHYDRATE SULFOTRANSFERASE"/>
    <property type="match status" value="1"/>
</dbReference>
<comment type="subcellular location">
    <subcellularLocation>
        <location evidence="1 9">Golgi apparatus membrane</location>
        <topology evidence="1 9">Single-pass type II membrane protein</topology>
    </subcellularLocation>
</comment>
<evidence type="ECO:0000256" key="7">
    <source>
        <dbReference type="ARBA" id="ARBA00023136"/>
    </source>
</evidence>
<sequence length="311" mass="35948">MKETSTEKQTSTTSTPEIISQNIIDIITENCKKLQQNPQYSEQRLYKTSWYNPKNNIAFALPPKCGSTSLRLIEMADSGFIVPSKFPEISKTDPDTIWPVQFAKHGLKKVDEFEGDKSELLMYTGIRDPINRLISAYKDKIGRTKLSDQSRQYFWNIYSRHITRHYRTHRPVTPNERTAKTQGLIPTFGEFVDFVIDWKLGKLPSFFELRPGDCDGHWCPQTDTVPFCQNKFGAIAQVEKFPEDLDPVLESLDLEEIKFEKSGLSNSHFTSKSKSDSEFLAELREDQIQKLKEIYELDYVLFNGIYSFPTV</sequence>
<comment type="similarity">
    <text evidence="2 9">Belongs to the sulfotransferase 2 family.</text>
</comment>
<protein>
    <recommendedName>
        <fullName evidence="9">Carbohydrate sulfotransferase</fullName>
        <ecNumber evidence="9">2.8.2.-</ecNumber>
    </recommendedName>
</protein>
<dbReference type="EC" id="2.8.2.-" evidence="9"/>
<keyword evidence="7" id="KW-0472">Membrane</keyword>
<gene>
    <name evidence="10" type="ORF">OKIOD_LOCUS1149</name>
</gene>
<name>A0ABN7RQS8_OIKDI</name>
<dbReference type="Proteomes" id="UP001158576">
    <property type="component" value="Chromosome PAR"/>
</dbReference>
<evidence type="ECO:0000256" key="6">
    <source>
        <dbReference type="ARBA" id="ARBA00023034"/>
    </source>
</evidence>
<organism evidence="10 11">
    <name type="scientific">Oikopleura dioica</name>
    <name type="common">Tunicate</name>
    <dbReference type="NCBI Taxonomy" id="34765"/>
    <lineage>
        <taxon>Eukaryota</taxon>
        <taxon>Metazoa</taxon>
        <taxon>Chordata</taxon>
        <taxon>Tunicata</taxon>
        <taxon>Appendicularia</taxon>
        <taxon>Copelata</taxon>
        <taxon>Oikopleuridae</taxon>
        <taxon>Oikopleura</taxon>
    </lineage>
</organism>
<evidence type="ECO:0000256" key="9">
    <source>
        <dbReference type="RuleBase" id="RU364020"/>
    </source>
</evidence>
<dbReference type="EMBL" id="OU015568">
    <property type="protein sequence ID" value="CAG5080441.1"/>
    <property type="molecule type" value="Genomic_DNA"/>
</dbReference>
<keyword evidence="5" id="KW-1133">Transmembrane helix</keyword>
<evidence type="ECO:0000256" key="2">
    <source>
        <dbReference type="ARBA" id="ARBA00006339"/>
    </source>
</evidence>
<evidence type="ECO:0000256" key="1">
    <source>
        <dbReference type="ARBA" id="ARBA00004323"/>
    </source>
</evidence>
<proteinExistence type="inferred from homology"/>
<evidence type="ECO:0000256" key="4">
    <source>
        <dbReference type="ARBA" id="ARBA00022692"/>
    </source>
</evidence>
<keyword evidence="9" id="KW-0735">Signal-anchor</keyword>